<dbReference type="PANTHER" id="PTHR43162">
    <property type="match status" value="1"/>
</dbReference>
<dbReference type="PANTHER" id="PTHR43162:SF1">
    <property type="entry name" value="PRESTALK A DIFFERENTIATION PROTEIN A"/>
    <property type="match status" value="1"/>
</dbReference>
<proteinExistence type="predicted"/>
<dbReference type="Gene3D" id="3.40.50.720">
    <property type="entry name" value="NAD(P)-binding Rossmann-like Domain"/>
    <property type="match status" value="1"/>
</dbReference>
<organism evidence="2 3">
    <name type="scientific">Nocardiopsis alba</name>
    <dbReference type="NCBI Taxonomy" id="53437"/>
    <lineage>
        <taxon>Bacteria</taxon>
        <taxon>Bacillati</taxon>
        <taxon>Actinomycetota</taxon>
        <taxon>Actinomycetes</taxon>
        <taxon>Streptosporangiales</taxon>
        <taxon>Nocardiopsidaceae</taxon>
        <taxon>Nocardiopsis</taxon>
    </lineage>
</organism>
<dbReference type="InterPro" id="IPR001509">
    <property type="entry name" value="Epimerase_deHydtase"/>
</dbReference>
<gene>
    <name evidence="2" type="ORF">GTW20_05645</name>
</gene>
<dbReference type="AlphaFoldDB" id="A0A7K2IP80"/>
<feature type="domain" description="NAD-dependent epimerase/dehydratase" evidence="1">
    <location>
        <begin position="22"/>
        <end position="83"/>
    </location>
</feature>
<evidence type="ECO:0000259" key="1">
    <source>
        <dbReference type="Pfam" id="PF01370"/>
    </source>
</evidence>
<comment type="caution">
    <text evidence="2">The sequence shown here is derived from an EMBL/GenBank/DDBJ whole genome shotgun (WGS) entry which is preliminary data.</text>
</comment>
<dbReference type="InterPro" id="IPR051604">
    <property type="entry name" value="Ergot_Alk_Oxidoreductase"/>
</dbReference>
<dbReference type="SUPFAM" id="SSF51735">
    <property type="entry name" value="NAD(P)-binding Rossmann-fold domains"/>
    <property type="match status" value="1"/>
</dbReference>
<reference evidence="2 3" key="1">
    <citation type="journal article" date="2019" name="Nat. Commun.">
        <title>The antimicrobial potential of Streptomyces from insect microbiomes.</title>
        <authorList>
            <person name="Chevrette M.G."/>
            <person name="Carlson C.M."/>
            <person name="Ortega H.E."/>
            <person name="Thomas C."/>
            <person name="Ananiev G.E."/>
            <person name="Barns K.J."/>
            <person name="Book A.J."/>
            <person name="Cagnazzo J."/>
            <person name="Carlos C."/>
            <person name="Flanigan W."/>
            <person name="Grubbs K.J."/>
            <person name="Horn H.A."/>
            <person name="Hoffmann F.M."/>
            <person name="Klassen J.L."/>
            <person name="Knack J.J."/>
            <person name="Lewin G.R."/>
            <person name="McDonald B.R."/>
            <person name="Muller L."/>
            <person name="Melo W.G.P."/>
            <person name="Pinto-Tomas A.A."/>
            <person name="Schmitz A."/>
            <person name="Wendt-Pienkowski E."/>
            <person name="Wildman S."/>
            <person name="Zhao M."/>
            <person name="Zhang F."/>
            <person name="Bugni T.S."/>
            <person name="Andes D.R."/>
            <person name="Pupo M.T."/>
            <person name="Currie C.R."/>
        </authorList>
    </citation>
    <scope>NUCLEOTIDE SEQUENCE [LARGE SCALE GENOMIC DNA]</scope>
    <source>
        <strain evidence="2 3">SID5840</strain>
    </source>
</reference>
<evidence type="ECO:0000313" key="3">
    <source>
        <dbReference type="Proteomes" id="UP000467124"/>
    </source>
</evidence>
<dbReference type="Pfam" id="PF01370">
    <property type="entry name" value="Epimerase"/>
    <property type="match status" value="1"/>
</dbReference>
<dbReference type="InterPro" id="IPR036291">
    <property type="entry name" value="NAD(P)-bd_dom_sf"/>
</dbReference>
<evidence type="ECO:0000313" key="2">
    <source>
        <dbReference type="EMBL" id="MYR31768.1"/>
    </source>
</evidence>
<protein>
    <submittedName>
        <fullName evidence="2">NmrA family transcriptional regulator</fullName>
    </submittedName>
</protein>
<accession>A0A7K2IP80</accession>
<dbReference type="Proteomes" id="UP000467124">
    <property type="component" value="Unassembled WGS sequence"/>
</dbReference>
<name>A0A7K2IP80_9ACTN</name>
<dbReference type="Gene3D" id="3.90.25.10">
    <property type="entry name" value="UDP-galactose 4-epimerase, domain 1"/>
    <property type="match status" value="1"/>
</dbReference>
<sequence>MDRTSLLRCSGDMTTNHSTARVLVTGGTGMTGGRVARLLSERGVDHRIASRSGHAETGTPPFDWHAPDTWDAVLEGVDAVYLCYSPDLALPGAAETVSAFAARAVSRGVRRAVLLSGRGEPLARRAEEEVRAVLPELTVVRCAFFAQNLSEGFFLGSVHSGVLALPVADVPEPFVDLDDVAEAAARALTEEGHGGRLYEMTGPRALTFTEAAEVVGTAAGREVVCVSVPPEAFVAGAVAEGVPEEAAAGLAALFGEVLDGRNTGIADGVERALGRPAGSFEAYVSRTVGTGVWSAR</sequence>
<dbReference type="EMBL" id="WWHY01000001">
    <property type="protein sequence ID" value="MYR31768.1"/>
    <property type="molecule type" value="Genomic_DNA"/>
</dbReference>